<gene>
    <name evidence="12" type="ORF">Cni_G08722</name>
</gene>
<dbReference type="Gene3D" id="3.30.160.60">
    <property type="entry name" value="Classic Zinc Finger"/>
    <property type="match status" value="2"/>
</dbReference>
<evidence type="ECO:0000256" key="9">
    <source>
        <dbReference type="PROSITE-ProRule" id="PRU00042"/>
    </source>
</evidence>
<keyword evidence="2" id="KW-0479">Metal-binding</keyword>
<dbReference type="GO" id="GO:0008270">
    <property type="term" value="F:zinc ion binding"/>
    <property type="evidence" value="ECO:0007669"/>
    <property type="project" value="UniProtKB-KW"/>
</dbReference>
<comment type="subcellular location">
    <subcellularLocation>
        <location evidence="1">Nucleus</location>
    </subcellularLocation>
</comment>
<dbReference type="EMBL" id="CP136892">
    <property type="protein sequence ID" value="WOL00011.1"/>
    <property type="molecule type" value="Genomic_DNA"/>
</dbReference>
<reference evidence="12 13" key="1">
    <citation type="submission" date="2023-10" db="EMBL/GenBank/DDBJ databases">
        <title>Chromosome-scale genome assembly provides insights into flower coloration mechanisms of Canna indica.</title>
        <authorList>
            <person name="Li C."/>
        </authorList>
    </citation>
    <scope>NUCLEOTIDE SEQUENCE [LARGE SCALE GENOMIC DNA]</scope>
    <source>
        <tissue evidence="12">Flower</tissue>
    </source>
</reference>
<feature type="region of interest" description="Disordered" evidence="10">
    <location>
        <begin position="28"/>
        <end position="62"/>
    </location>
</feature>
<evidence type="ECO:0000256" key="7">
    <source>
        <dbReference type="ARBA" id="ARBA00023163"/>
    </source>
</evidence>
<keyword evidence="5" id="KW-0862">Zinc</keyword>
<feature type="domain" description="C2H2-type" evidence="11">
    <location>
        <begin position="189"/>
        <end position="211"/>
    </location>
</feature>
<dbReference type="GO" id="GO:0005634">
    <property type="term" value="C:nucleus"/>
    <property type="evidence" value="ECO:0007669"/>
    <property type="project" value="UniProtKB-SubCell"/>
</dbReference>
<dbReference type="InterPro" id="IPR013087">
    <property type="entry name" value="Znf_C2H2_type"/>
</dbReference>
<dbReference type="InterPro" id="IPR036236">
    <property type="entry name" value="Znf_C2H2_sf"/>
</dbReference>
<sequence>MEEALKYSNNSKSDNDLCVYSILKGKRTKRRRFQLQPSSASPEAATSSTSSLEVSSSTTTDEEEDMANCLILLAQGRPLDPCLKLEPSPVEEKYTSRKFTMAATTTTGKAGFYVYQCKTCGKCFPSFQALGGHRTSHKKPKVVQSRTNEKKPAIVEDDLQIGMTPFSRAVGVPNQNISIGTCSKKAKLHECSVCGSEFSSGQALGGHMRRHRSLPVVEAPEVIKKEKNALALDLNVPAQADDDSGDLPRSPPATVGFFESNRPLVFSAPTTVDCHIN</sequence>
<keyword evidence="8" id="KW-0539">Nucleus</keyword>
<feature type="domain" description="C2H2-type" evidence="11">
    <location>
        <begin position="115"/>
        <end position="142"/>
    </location>
</feature>
<keyword evidence="4 9" id="KW-0863">Zinc-finger</keyword>
<name>A0AAQ3K6S0_9LILI</name>
<keyword evidence="3" id="KW-0677">Repeat</keyword>
<evidence type="ECO:0000256" key="5">
    <source>
        <dbReference type="ARBA" id="ARBA00022833"/>
    </source>
</evidence>
<dbReference type="AlphaFoldDB" id="A0AAQ3K6S0"/>
<evidence type="ECO:0000313" key="12">
    <source>
        <dbReference type="EMBL" id="WOL00011.1"/>
    </source>
</evidence>
<dbReference type="PANTHER" id="PTHR26374:SF466">
    <property type="entry name" value="OS09G0122000 PROTEIN"/>
    <property type="match status" value="1"/>
</dbReference>
<evidence type="ECO:0000256" key="10">
    <source>
        <dbReference type="SAM" id="MobiDB-lite"/>
    </source>
</evidence>
<dbReference type="PROSITE" id="PS50157">
    <property type="entry name" value="ZINC_FINGER_C2H2_2"/>
    <property type="match status" value="2"/>
</dbReference>
<evidence type="ECO:0000256" key="2">
    <source>
        <dbReference type="ARBA" id="ARBA00022723"/>
    </source>
</evidence>
<keyword evidence="13" id="KW-1185">Reference proteome</keyword>
<evidence type="ECO:0000256" key="6">
    <source>
        <dbReference type="ARBA" id="ARBA00023015"/>
    </source>
</evidence>
<dbReference type="Pfam" id="PF13912">
    <property type="entry name" value="zf-C2H2_6"/>
    <property type="match status" value="2"/>
</dbReference>
<organism evidence="12 13">
    <name type="scientific">Canna indica</name>
    <name type="common">Indian-shot</name>
    <dbReference type="NCBI Taxonomy" id="4628"/>
    <lineage>
        <taxon>Eukaryota</taxon>
        <taxon>Viridiplantae</taxon>
        <taxon>Streptophyta</taxon>
        <taxon>Embryophyta</taxon>
        <taxon>Tracheophyta</taxon>
        <taxon>Spermatophyta</taxon>
        <taxon>Magnoliopsida</taxon>
        <taxon>Liliopsida</taxon>
        <taxon>Zingiberales</taxon>
        <taxon>Cannaceae</taxon>
        <taxon>Canna</taxon>
    </lineage>
</organism>
<keyword evidence="7" id="KW-0804">Transcription</keyword>
<accession>A0AAQ3K6S0</accession>
<evidence type="ECO:0000313" key="13">
    <source>
        <dbReference type="Proteomes" id="UP001327560"/>
    </source>
</evidence>
<keyword evidence="6" id="KW-0805">Transcription regulation</keyword>
<evidence type="ECO:0000256" key="4">
    <source>
        <dbReference type="ARBA" id="ARBA00022771"/>
    </source>
</evidence>
<dbReference type="SMART" id="SM00355">
    <property type="entry name" value="ZnF_C2H2"/>
    <property type="match status" value="2"/>
</dbReference>
<evidence type="ECO:0000256" key="3">
    <source>
        <dbReference type="ARBA" id="ARBA00022737"/>
    </source>
</evidence>
<dbReference type="SUPFAM" id="SSF57667">
    <property type="entry name" value="beta-beta-alpha zinc fingers"/>
    <property type="match status" value="1"/>
</dbReference>
<dbReference type="PANTHER" id="PTHR26374">
    <property type="entry name" value="ZINC FINGER PROTEIN ZAT5"/>
    <property type="match status" value="1"/>
</dbReference>
<evidence type="ECO:0000256" key="8">
    <source>
        <dbReference type="ARBA" id="ARBA00023242"/>
    </source>
</evidence>
<proteinExistence type="predicted"/>
<dbReference type="PROSITE" id="PS00028">
    <property type="entry name" value="ZINC_FINGER_C2H2_1"/>
    <property type="match status" value="2"/>
</dbReference>
<feature type="compositionally biased region" description="Low complexity" evidence="10">
    <location>
        <begin position="38"/>
        <end position="59"/>
    </location>
</feature>
<evidence type="ECO:0000256" key="1">
    <source>
        <dbReference type="ARBA" id="ARBA00004123"/>
    </source>
</evidence>
<evidence type="ECO:0000259" key="11">
    <source>
        <dbReference type="PROSITE" id="PS50157"/>
    </source>
</evidence>
<dbReference type="Proteomes" id="UP001327560">
    <property type="component" value="Chromosome 3"/>
</dbReference>
<protein>
    <submittedName>
        <fullName evidence="12">Zinc finger protein ZAT5</fullName>
    </submittedName>
</protein>